<comment type="function">
    <text evidence="5">In eubacteria ppGpp (guanosine 3'-diphosphate 5'-diphosphate) is a mediator of the stringent response that coordinates a variety of cellular activities in response to changes in nutritional abundance.</text>
</comment>
<dbReference type="InterPro" id="IPR002912">
    <property type="entry name" value="ACT_dom"/>
</dbReference>
<feature type="domain" description="TGS" evidence="8">
    <location>
        <begin position="385"/>
        <end position="446"/>
    </location>
</feature>
<proteinExistence type="inferred from homology"/>
<organism evidence="9 10">
    <name type="scientific">Thalassolituus maritimus</name>
    <dbReference type="NCBI Taxonomy" id="484498"/>
    <lineage>
        <taxon>Bacteria</taxon>
        <taxon>Pseudomonadati</taxon>
        <taxon>Pseudomonadota</taxon>
        <taxon>Gammaproteobacteria</taxon>
        <taxon>Oceanospirillales</taxon>
        <taxon>Oceanospirillaceae</taxon>
        <taxon>Thalassolituus</taxon>
    </lineage>
</organism>
<dbReference type="FunFam" id="3.10.20.30:FF:000002">
    <property type="entry name" value="GTP pyrophosphokinase (RelA/SpoT)"/>
    <property type="match status" value="1"/>
</dbReference>
<dbReference type="PROSITE" id="PS51880">
    <property type="entry name" value="TGS"/>
    <property type="match status" value="1"/>
</dbReference>
<dbReference type="CDD" id="cd05399">
    <property type="entry name" value="NT_Rel-Spo_like"/>
    <property type="match status" value="1"/>
</dbReference>
<dbReference type="EMBL" id="FTOH01000008">
    <property type="protein sequence ID" value="SIT05253.1"/>
    <property type="molecule type" value="Genomic_DNA"/>
</dbReference>
<evidence type="ECO:0000256" key="3">
    <source>
        <dbReference type="ARBA" id="ARBA00024387"/>
    </source>
</evidence>
<keyword evidence="10" id="KW-1185">Reference proteome</keyword>
<dbReference type="Pfam" id="PF04607">
    <property type="entry name" value="RelA_SpoT"/>
    <property type="match status" value="1"/>
</dbReference>
<dbReference type="InterPro" id="IPR006674">
    <property type="entry name" value="HD_domain"/>
</dbReference>
<dbReference type="InterPro" id="IPR045865">
    <property type="entry name" value="ACT-like_dom_sf"/>
</dbReference>
<dbReference type="FunFam" id="3.30.460.10:FF:000001">
    <property type="entry name" value="GTP pyrophosphokinase RelA"/>
    <property type="match status" value="1"/>
</dbReference>
<dbReference type="GO" id="GO:0015970">
    <property type="term" value="P:guanosine tetraphosphate biosynthetic process"/>
    <property type="evidence" value="ECO:0007669"/>
    <property type="project" value="UniProtKB-UniPathway"/>
</dbReference>
<dbReference type="GO" id="GO:0005886">
    <property type="term" value="C:plasma membrane"/>
    <property type="evidence" value="ECO:0007669"/>
    <property type="project" value="TreeGrafter"/>
</dbReference>
<sequence length="710" mass="79917">MPTIDALSERLTQYLSHSQIKQVCRAYFYAEQAHEGQRRRSGEPYIVHPLAVANILTEMHLDHQSLMAAMLHDVIEDTGVPKAALAAQFGDVVTDLVDGVSKLTHIHFESKEEQQAENFQKMAMAMAKDIRVILVKLADRLHNLRTLGSLKPEKRRRIARETLDIYSPIANRLGLNSVRVEMEELCFEAIYPMRSEMIRKAVKAARGHRVEVVENITASIRNRLSECGVSARVFGREKHLYSIYSKMRDQRKSLSDIMDVYGFRIVTDSVDDCYRILGAMHGLYKPVPGRFKDYIAIPKTNGYQSLHTTLIGQNGVPIEIQIRTEDMEAMANHGIAAHWLYKSESDQTSGTQRARQWVQSLLELQKNAGSPIEFVEHVKVDLFPEEIYVFTPKGKIMELPAGSTAVDFAYAVHTDVGNHCIACRIDKQLAPLSARLQNGQTIQVVTAPNAQPNPAWLNFVVTGKARSNIRNYLKTQRRSESVELGKRLLNKALSALGKTMEDIDAAHVELVLKETEKETLEDLFEDIGAGNRMAPLMARRLLVANRDTDIDLNSIQDNSRLAIKGTEGLVVSFAKCCSPIPGDPILGHVSSGRGLVIHTENCRNVEEYRDNPEKCVFLSWDKEISSEFTVDLKVYMENRRGIIVDVAAAVNQAEANIEKISVEEQDARLSVTYLSLSVQGRKHLARTIRRLRTIRGVSKIVRIKYPKANQ</sequence>
<dbReference type="UniPathway" id="UPA00908">
    <property type="reaction ID" value="UER00886"/>
</dbReference>
<evidence type="ECO:0000259" key="8">
    <source>
        <dbReference type="PROSITE" id="PS51880"/>
    </source>
</evidence>
<dbReference type="Gene3D" id="3.10.20.30">
    <property type="match status" value="1"/>
</dbReference>
<evidence type="ECO:0000256" key="2">
    <source>
        <dbReference type="ARBA" id="ARBA00024329"/>
    </source>
</evidence>
<dbReference type="PROSITE" id="PS51671">
    <property type="entry name" value="ACT"/>
    <property type="match status" value="1"/>
</dbReference>
<dbReference type="InterPro" id="IPR012676">
    <property type="entry name" value="TGS-like"/>
</dbReference>
<dbReference type="RefSeq" id="WP_068436675.1">
    <property type="nucleotide sequence ID" value="NZ_CAJWBH010000012.1"/>
</dbReference>
<dbReference type="PANTHER" id="PTHR21262:SF36">
    <property type="entry name" value="BIFUNCTIONAL (P)PPGPP SYNTHASE_HYDROLASE SPOT"/>
    <property type="match status" value="1"/>
</dbReference>
<feature type="domain" description="HD" evidence="7">
    <location>
        <begin position="45"/>
        <end position="144"/>
    </location>
</feature>
<dbReference type="GO" id="GO:0008728">
    <property type="term" value="F:GTP diphosphokinase activity"/>
    <property type="evidence" value="ECO:0007669"/>
    <property type="project" value="TreeGrafter"/>
</dbReference>
<dbReference type="Pfam" id="PF13291">
    <property type="entry name" value="ACT_4"/>
    <property type="match status" value="1"/>
</dbReference>
<dbReference type="STRING" id="484498.SAMN05421686_108124"/>
<comment type="catalytic activity">
    <reaction evidence="4">
        <text>guanosine 3',5'-bis(diphosphate) + H2O = GDP + diphosphate + H(+)</text>
        <dbReference type="Rhea" id="RHEA:14253"/>
        <dbReference type="ChEBI" id="CHEBI:15377"/>
        <dbReference type="ChEBI" id="CHEBI:15378"/>
        <dbReference type="ChEBI" id="CHEBI:33019"/>
        <dbReference type="ChEBI" id="CHEBI:58189"/>
        <dbReference type="ChEBI" id="CHEBI:77828"/>
        <dbReference type="EC" id="3.1.7.2"/>
    </reaction>
</comment>
<evidence type="ECO:0000259" key="7">
    <source>
        <dbReference type="PROSITE" id="PS51831"/>
    </source>
</evidence>
<dbReference type="Pfam" id="PF19296">
    <property type="entry name" value="RelA_AH_RIS"/>
    <property type="match status" value="1"/>
</dbReference>
<evidence type="ECO:0000256" key="4">
    <source>
        <dbReference type="ARBA" id="ARBA00047968"/>
    </source>
</evidence>
<feature type="domain" description="ACT" evidence="6">
    <location>
        <begin position="631"/>
        <end position="706"/>
    </location>
</feature>
<dbReference type="InterPro" id="IPR007685">
    <property type="entry name" value="RelA_SpoT"/>
</dbReference>
<dbReference type="OrthoDB" id="9805041at2"/>
<dbReference type="SMART" id="SM00471">
    <property type="entry name" value="HDc"/>
    <property type="match status" value="1"/>
</dbReference>
<dbReference type="CDD" id="cd00077">
    <property type="entry name" value="HDc"/>
    <property type="match status" value="1"/>
</dbReference>
<evidence type="ECO:0000313" key="10">
    <source>
        <dbReference type="Proteomes" id="UP000185639"/>
    </source>
</evidence>
<dbReference type="NCBIfam" id="TIGR00691">
    <property type="entry name" value="spoT_relA"/>
    <property type="match status" value="1"/>
</dbReference>
<dbReference type="InterPro" id="IPR004811">
    <property type="entry name" value="RelA/Spo_fam"/>
</dbReference>
<dbReference type="Pfam" id="PF13328">
    <property type="entry name" value="HD_4"/>
    <property type="match status" value="1"/>
</dbReference>
<evidence type="ECO:0000256" key="5">
    <source>
        <dbReference type="RuleBase" id="RU003847"/>
    </source>
</evidence>
<dbReference type="InterPro" id="IPR004095">
    <property type="entry name" value="TGS"/>
</dbReference>
<dbReference type="InterPro" id="IPR033655">
    <property type="entry name" value="TGS_RelA/SpoT"/>
</dbReference>
<dbReference type="Pfam" id="PF02824">
    <property type="entry name" value="TGS"/>
    <property type="match status" value="1"/>
</dbReference>
<evidence type="ECO:0000259" key="6">
    <source>
        <dbReference type="PROSITE" id="PS51671"/>
    </source>
</evidence>
<dbReference type="SUPFAM" id="SSF55021">
    <property type="entry name" value="ACT-like"/>
    <property type="match status" value="1"/>
</dbReference>
<dbReference type="SUPFAM" id="SSF81271">
    <property type="entry name" value="TGS-like"/>
    <property type="match status" value="1"/>
</dbReference>
<dbReference type="GO" id="GO:0042594">
    <property type="term" value="P:response to starvation"/>
    <property type="evidence" value="ECO:0007669"/>
    <property type="project" value="TreeGrafter"/>
</dbReference>
<comment type="similarity">
    <text evidence="5">Belongs to the relA/spoT family.</text>
</comment>
<dbReference type="Gene3D" id="1.10.3210.10">
    <property type="entry name" value="Hypothetical protein af1432"/>
    <property type="match status" value="1"/>
</dbReference>
<dbReference type="AlphaFoldDB" id="A0A1N7P3T0"/>
<dbReference type="NCBIfam" id="NF008303">
    <property type="entry name" value="PRK11092.1"/>
    <property type="match status" value="1"/>
</dbReference>
<evidence type="ECO:0000313" key="9">
    <source>
        <dbReference type="EMBL" id="SIT05253.1"/>
    </source>
</evidence>
<dbReference type="SUPFAM" id="SSF109604">
    <property type="entry name" value="HD-domain/PDEase-like"/>
    <property type="match status" value="1"/>
</dbReference>
<dbReference type="InterPro" id="IPR003607">
    <property type="entry name" value="HD/PDEase_dom"/>
</dbReference>
<dbReference type="FunFam" id="1.10.3210.10:FF:000001">
    <property type="entry name" value="GTP pyrophosphokinase RelA"/>
    <property type="match status" value="1"/>
</dbReference>
<dbReference type="GO" id="GO:0015949">
    <property type="term" value="P:nucleobase-containing small molecule interconversion"/>
    <property type="evidence" value="ECO:0007669"/>
    <property type="project" value="UniProtKB-ARBA"/>
</dbReference>
<dbReference type="CDD" id="cd01668">
    <property type="entry name" value="TGS_RSH"/>
    <property type="match status" value="1"/>
</dbReference>
<gene>
    <name evidence="9" type="ORF">SAMN05421686_108124</name>
</gene>
<reference evidence="10" key="1">
    <citation type="submission" date="2017-01" db="EMBL/GenBank/DDBJ databases">
        <authorList>
            <person name="Varghese N."/>
            <person name="Submissions S."/>
        </authorList>
    </citation>
    <scope>NUCLEOTIDE SEQUENCE [LARGE SCALE GENOMIC DNA]</scope>
    <source>
        <strain evidence="10">DSM 24913</strain>
    </source>
</reference>
<dbReference type="PROSITE" id="PS51831">
    <property type="entry name" value="HD"/>
    <property type="match status" value="1"/>
</dbReference>
<dbReference type="GO" id="GO:0008893">
    <property type="term" value="F:guanosine-3',5'-bis(diphosphate) 3'-diphosphatase activity"/>
    <property type="evidence" value="ECO:0007669"/>
    <property type="project" value="UniProtKB-EC"/>
</dbReference>
<dbReference type="Proteomes" id="UP000185639">
    <property type="component" value="Unassembled WGS sequence"/>
</dbReference>
<dbReference type="InterPro" id="IPR012675">
    <property type="entry name" value="Beta-grasp_dom_sf"/>
</dbReference>
<accession>A0A1N7P3T0</accession>
<dbReference type="PANTHER" id="PTHR21262">
    <property type="entry name" value="GUANOSINE-3',5'-BIS DIPHOSPHATE 3'-PYROPHOSPHOHYDROLASE"/>
    <property type="match status" value="1"/>
</dbReference>
<dbReference type="InterPro" id="IPR045600">
    <property type="entry name" value="RelA/SpoT_AH_RIS"/>
</dbReference>
<dbReference type="Gene3D" id="3.30.460.10">
    <property type="entry name" value="Beta Polymerase, domain 2"/>
    <property type="match status" value="1"/>
</dbReference>
<protein>
    <recommendedName>
        <fullName evidence="3">guanosine-3',5'-bis(diphosphate) 3'-diphosphatase</fullName>
        <ecNumber evidence="3">3.1.7.2</ecNumber>
    </recommendedName>
</protein>
<dbReference type="SUPFAM" id="SSF81301">
    <property type="entry name" value="Nucleotidyltransferase"/>
    <property type="match status" value="1"/>
</dbReference>
<dbReference type="Gene3D" id="3.30.70.260">
    <property type="match status" value="1"/>
</dbReference>
<name>A0A1N7P3T0_9GAMM</name>
<dbReference type="EC" id="3.1.7.2" evidence="3"/>
<keyword evidence="1" id="KW-0378">Hydrolase</keyword>
<dbReference type="SMART" id="SM00954">
    <property type="entry name" value="RelA_SpoT"/>
    <property type="match status" value="1"/>
</dbReference>
<comment type="pathway">
    <text evidence="2">Purine metabolism; ppGpp biosynthesis; ppGpp from GDP: step 1/1.</text>
</comment>
<dbReference type="InterPro" id="IPR043519">
    <property type="entry name" value="NT_sf"/>
</dbReference>
<evidence type="ECO:0000256" key="1">
    <source>
        <dbReference type="ARBA" id="ARBA00022801"/>
    </source>
</evidence>